<evidence type="ECO:0000313" key="1">
    <source>
        <dbReference type="EMBL" id="KAI3781129.1"/>
    </source>
</evidence>
<comment type="caution">
    <text evidence="1">The sequence shown here is derived from an EMBL/GenBank/DDBJ whole genome shotgun (WGS) entry which is preliminary data.</text>
</comment>
<evidence type="ECO:0000313" key="2">
    <source>
        <dbReference type="Proteomes" id="UP001055811"/>
    </source>
</evidence>
<protein>
    <submittedName>
        <fullName evidence="1">Uncharacterized protein</fullName>
    </submittedName>
</protein>
<proteinExistence type="predicted"/>
<accession>A0ACB9GCG2</accession>
<dbReference type="Proteomes" id="UP001055811">
    <property type="component" value="Linkage Group LG02"/>
</dbReference>
<keyword evidence="2" id="KW-1185">Reference proteome</keyword>
<organism evidence="1 2">
    <name type="scientific">Cichorium intybus</name>
    <name type="common">Chicory</name>
    <dbReference type="NCBI Taxonomy" id="13427"/>
    <lineage>
        <taxon>Eukaryota</taxon>
        <taxon>Viridiplantae</taxon>
        <taxon>Streptophyta</taxon>
        <taxon>Embryophyta</taxon>
        <taxon>Tracheophyta</taxon>
        <taxon>Spermatophyta</taxon>
        <taxon>Magnoliopsida</taxon>
        <taxon>eudicotyledons</taxon>
        <taxon>Gunneridae</taxon>
        <taxon>Pentapetalae</taxon>
        <taxon>asterids</taxon>
        <taxon>campanulids</taxon>
        <taxon>Asterales</taxon>
        <taxon>Asteraceae</taxon>
        <taxon>Cichorioideae</taxon>
        <taxon>Cichorieae</taxon>
        <taxon>Cichoriinae</taxon>
        <taxon>Cichorium</taxon>
    </lineage>
</organism>
<reference evidence="2" key="1">
    <citation type="journal article" date="2022" name="Mol. Ecol. Resour.">
        <title>The genomes of chicory, endive, great burdock and yacon provide insights into Asteraceae palaeo-polyploidization history and plant inulin production.</title>
        <authorList>
            <person name="Fan W."/>
            <person name="Wang S."/>
            <person name="Wang H."/>
            <person name="Wang A."/>
            <person name="Jiang F."/>
            <person name="Liu H."/>
            <person name="Zhao H."/>
            <person name="Xu D."/>
            <person name="Zhang Y."/>
        </authorList>
    </citation>
    <scope>NUCLEOTIDE SEQUENCE [LARGE SCALE GENOMIC DNA]</scope>
    <source>
        <strain evidence="2">cv. Punajuju</strain>
    </source>
</reference>
<name>A0ACB9GCG2_CICIN</name>
<reference evidence="1 2" key="2">
    <citation type="journal article" date="2022" name="Mol. Ecol. Resour.">
        <title>The genomes of chicory, endive, great burdock and yacon provide insights into Asteraceae paleo-polyploidization history and plant inulin production.</title>
        <authorList>
            <person name="Fan W."/>
            <person name="Wang S."/>
            <person name="Wang H."/>
            <person name="Wang A."/>
            <person name="Jiang F."/>
            <person name="Liu H."/>
            <person name="Zhao H."/>
            <person name="Xu D."/>
            <person name="Zhang Y."/>
        </authorList>
    </citation>
    <scope>NUCLEOTIDE SEQUENCE [LARGE SCALE GENOMIC DNA]</scope>
    <source>
        <strain evidence="2">cv. Punajuju</strain>
        <tissue evidence="1">Leaves</tissue>
    </source>
</reference>
<dbReference type="EMBL" id="CM042010">
    <property type="protein sequence ID" value="KAI3781129.1"/>
    <property type="molecule type" value="Genomic_DNA"/>
</dbReference>
<sequence>MKRTTSLQVFMSRRMESCHLSRGSQLLLIRLIIAAVFLNLDELTKDTTHQFASVMFERQMENVFLKQINGAYSP</sequence>
<gene>
    <name evidence="1" type="ORF">L2E82_11130</name>
</gene>